<name>A0A8D8BJ73_CULPI</name>
<proteinExistence type="predicted"/>
<sequence length="128" mass="14124">MGLDGVVALFAVQVLHVAHGPPKAGRVLQVWQRQRQRPLRRAGQTRHQAGVLQRDVQGRVAGRAVVRVQRGLWWPRHQVPDTAVRLVWHQEAGRQRLQGPAAASGDEGVQGTTLHLELSRVQGLVAVL</sequence>
<dbReference type="AlphaFoldDB" id="A0A8D8BJ73"/>
<accession>A0A8D8BJ73</accession>
<organism evidence="1">
    <name type="scientific">Culex pipiens</name>
    <name type="common">House mosquito</name>
    <dbReference type="NCBI Taxonomy" id="7175"/>
    <lineage>
        <taxon>Eukaryota</taxon>
        <taxon>Metazoa</taxon>
        <taxon>Ecdysozoa</taxon>
        <taxon>Arthropoda</taxon>
        <taxon>Hexapoda</taxon>
        <taxon>Insecta</taxon>
        <taxon>Pterygota</taxon>
        <taxon>Neoptera</taxon>
        <taxon>Endopterygota</taxon>
        <taxon>Diptera</taxon>
        <taxon>Nematocera</taxon>
        <taxon>Culicoidea</taxon>
        <taxon>Culicidae</taxon>
        <taxon>Culicinae</taxon>
        <taxon>Culicini</taxon>
        <taxon>Culex</taxon>
        <taxon>Culex</taxon>
    </lineage>
</organism>
<reference evidence="1" key="1">
    <citation type="submission" date="2021-05" db="EMBL/GenBank/DDBJ databases">
        <authorList>
            <person name="Alioto T."/>
            <person name="Alioto T."/>
            <person name="Gomez Garrido J."/>
        </authorList>
    </citation>
    <scope>NUCLEOTIDE SEQUENCE</scope>
</reference>
<evidence type="ECO:0000313" key="1">
    <source>
        <dbReference type="EMBL" id="CAG6476844.1"/>
    </source>
</evidence>
<dbReference type="EMBL" id="HBUE01079388">
    <property type="protein sequence ID" value="CAG6476838.1"/>
    <property type="molecule type" value="Transcribed_RNA"/>
</dbReference>
<protein>
    <submittedName>
        <fullName evidence="1">(northern house mosquito) hypothetical protein</fullName>
    </submittedName>
</protein>
<dbReference type="EMBL" id="HBUE01079389">
    <property type="protein sequence ID" value="CAG6476841.1"/>
    <property type="molecule type" value="Transcribed_RNA"/>
</dbReference>
<dbReference type="EMBL" id="HBUE01079390">
    <property type="protein sequence ID" value="CAG6476844.1"/>
    <property type="molecule type" value="Transcribed_RNA"/>
</dbReference>
<dbReference type="EMBL" id="HBUE01079387">
    <property type="protein sequence ID" value="CAG6476836.1"/>
    <property type="molecule type" value="Transcribed_RNA"/>
</dbReference>